<dbReference type="EMBL" id="CAJNOQ010003930">
    <property type="protein sequence ID" value="CAF1036486.1"/>
    <property type="molecule type" value="Genomic_DNA"/>
</dbReference>
<comment type="caution">
    <text evidence="1">The sequence shown here is derived from an EMBL/GenBank/DDBJ whole genome shotgun (WGS) entry which is preliminary data.</text>
</comment>
<evidence type="ECO:0000313" key="3">
    <source>
        <dbReference type="Proteomes" id="UP000663829"/>
    </source>
</evidence>
<keyword evidence="3" id="KW-1185">Reference proteome</keyword>
<evidence type="ECO:0000313" key="2">
    <source>
        <dbReference type="EMBL" id="CAF3807034.1"/>
    </source>
</evidence>
<organism evidence="1 3">
    <name type="scientific">Didymodactylos carnosus</name>
    <dbReference type="NCBI Taxonomy" id="1234261"/>
    <lineage>
        <taxon>Eukaryota</taxon>
        <taxon>Metazoa</taxon>
        <taxon>Spiralia</taxon>
        <taxon>Gnathifera</taxon>
        <taxon>Rotifera</taxon>
        <taxon>Eurotatoria</taxon>
        <taxon>Bdelloidea</taxon>
        <taxon>Philodinida</taxon>
        <taxon>Philodinidae</taxon>
        <taxon>Didymodactylos</taxon>
    </lineage>
</organism>
<dbReference type="AlphaFoldDB" id="A0A814JCP7"/>
<dbReference type="Proteomes" id="UP000663829">
    <property type="component" value="Unassembled WGS sequence"/>
</dbReference>
<accession>A0A814JCP7</accession>
<gene>
    <name evidence="1" type="ORF">GPM918_LOCUS15553</name>
    <name evidence="2" type="ORF">SRO942_LOCUS15553</name>
</gene>
<proteinExistence type="predicted"/>
<protein>
    <submittedName>
        <fullName evidence="1">Uncharacterized protein</fullName>
    </submittedName>
</protein>
<dbReference type="OrthoDB" id="10437628at2759"/>
<reference evidence="1" key="1">
    <citation type="submission" date="2021-02" db="EMBL/GenBank/DDBJ databases">
        <authorList>
            <person name="Nowell W R."/>
        </authorList>
    </citation>
    <scope>NUCLEOTIDE SEQUENCE</scope>
</reference>
<name>A0A814JCP7_9BILA</name>
<sequence>MENKQNRSTPKIDNERYLKLIVKQKTKALKTCKRKLIEYEHTIESQQKMIDHLLINIVQMKTENEIEQQLFRFNKIYVFSDLHGIASQTLPIQTFMQAYEDYVSFGVNPVPETYSCSGACATKENLLKPSKVPYVTKSYLGKKKQCSNR</sequence>
<evidence type="ECO:0000313" key="1">
    <source>
        <dbReference type="EMBL" id="CAF1036486.1"/>
    </source>
</evidence>
<dbReference type="Proteomes" id="UP000681722">
    <property type="component" value="Unassembled WGS sequence"/>
</dbReference>
<dbReference type="EMBL" id="CAJOBC010003930">
    <property type="protein sequence ID" value="CAF3807034.1"/>
    <property type="molecule type" value="Genomic_DNA"/>
</dbReference>